<keyword evidence="4" id="KW-0285">Flavoprotein</keyword>
<keyword evidence="11" id="KW-1185">Reference proteome</keyword>
<evidence type="ECO:0000256" key="8">
    <source>
        <dbReference type="ARBA" id="ARBA00031155"/>
    </source>
</evidence>
<dbReference type="PANTHER" id="PTHR42747">
    <property type="entry name" value="NITRONATE MONOOXYGENASE-RELATED"/>
    <property type="match status" value="1"/>
</dbReference>
<comment type="cofactor">
    <cofactor evidence="1">
        <name>FMN</name>
        <dbReference type="ChEBI" id="CHEBI:58210"/>
    </cofactor>
</comment>
<evidence type="ECO:0000256" key="6">
    <source>
        <dbReference type="ARBA" id="ARBA00023002"/>
    </source>
</evidence>
<dbReference type="SMART" id="SM01240">
    <property type="entry name" value="IMPDH"/>
    <property type="match status" value="1"/>
</dbReference>
<dbReference type="SUPFAM" id="SSF51412">
    <property type="entry name" value="Inosine monophosphate dehydrogenase (IMPDH)"/>
    <property type="match status" value="1"/>
</dbReference>
<sequence length="374" mass="39717">MQAQEGMMRAAAERARRFCERLGIEIPLLSAPMSGVSTPELAAAFSCAGGLGVLAADLLEPEDIEREVRRVREITDRPFAVNLRIPPRDRGDRGQALKVIYALGELRRELGLPEQVDLDAFREPDFERQLEALLDCGVKAACCSFGGYREAYEERLHAAGVFILGAATTLREAKVQRSARADAVILQGAEAGGPRLYFESEPQESSVGLSVLLAGAGRAVSLPLVASGGISTPAGAVAALVAGASAVMVGTAVACSHESAAPGLMKRSMIAASDTATCLSDQLSGRLERVMKNGLIEALKRAGVASSGYPWQRFIMQDLMERAAQLGRADLLRMPVGQGADVFCCRKASETIRILGQALREFMSGQSAGPAKEQ</sequence>
<evidence type="ECO:0000313" key="11">
    <source>
        <dbReference type="Proteomes" id="UP001165481"/>
    </source>
</evidence>
<protein>
    <recommendedName>
        <fullName evidence="8">Propionate 3-nitronate monooxygenase</fullName>
    </recommendedName>
</protein>
<keyword evidence="3" id="KW-0216">Detoxification</keyword>
<keyword evidence="6 10" id="KW-0560">Oxidoreductase</keyword>
<evidence type="ECO:0000256" key="5">
    <source>
        <dbReference type="ARBA" id="ARBA00022643"/>
    </source>
</evidence>
<keyword evidence="7 10" id="KW-0503">Monooxygenase</keyword>
<dbReference type="Gene3D" id="3.20.20.70">
    <property type="entry name" value="Aldolase class I"/>
    <property type="match status" value="1"/>
</dbReference>
<name>A0ABT7IKW6_9BURK</name>
<organism evidence="10 11">
    <name type="scientific">Mesosutterella faecium</name>
    <dbReference type="NCBI Taxonomy" id="2925194"/>
    <lineage>
        <taxon>Bacteria</taxon>
        <taxon>Pseudomonadati</taxon>
        <taxon>Pseudomonadota</taxon>
        <taxon>Betaproteobacteria</taxon>
        <taxon>Burkholderiales</taxon>
        <taxon>Sutterellaceae</taxon>
        <taxon>Mesosutterella</taxon>
    </lineage>
</organism>
<dbReference type="InterPro" id="IPR004136">
    <property type="entry name" value="NMO"/>
</dbReference>
<dbReference type="RefSeq" id="WP_243377316.1">
    <property type="nucleotide sequence ID" value="NZ_JAKZJU020000001.1"/>
</dbReference>
<evidence type="ECO:0000256" key="3">
    <source>
        <dbReference type="ARBA" id="ARBA00022575"/>
    </source>
</evidence>
<reference evidence="10" key="1">
    <citation type="submission" date="2023-03" db="EMBL/GenBank/DDBJ databases">
        <title>Mesosutterella sp. nov. isolated from porcine feces.</title>
        <authorList>
            <person name="Yu S."/>
        </authorList>
    </citation>
    <scope>NUCLEOTIDE SEQUENCE</scope>
    <source>
        <strain evidence="10">AGMB02718</strain>
    </source>
</reference>
<evidence type="ECO:0000256" key="2">
    <source>
        <dbReference type="ARBA" id="ARBA00009881"/>
    </source>
</evidence>
<evidence type="ECO:0000313" key="10">
    <source>
        <dbReference type="EMBL" id="MDL2059020.1"/>
    </source>
</evidence>
<keyword evidence="5" id="KW-0288">FMN</keyword>
<dbReference type="CDD" id="cd04730">
    <property type="entry name" value="NPD_like"/>
    <property type="match status" value="1"/>
</dbReference>
<comment type="catalytic activity">
    <reaction evidence="9">
        <text>3 propionate 3-nitronate + 3 O2 + H2O = 3 3-oxopropanoate + 2 nitrate + nitrite + H2O2 + 3 H(+)</text>
        <dbReference type="Rhea" id="RHEA:57332"/>
        <dbReference type="ChEBI" id="CHEBI:15377"/>
        <dbReference type="ChEBI" id="CHEBI:15378"/>
        <dbReference type="ChEBI" id="CHEBI:15379"/>
        <dbReference type="ChEBI" id="CHEBI:16240"/>
        <dbReference type="ChEBI" id="CHEBI:16301"/>
        <dbReference type="ChEBI" id="CHEBI:17632"/>
        <dbReference type="ChEBI" id="CHEBI:33190"/>
        <dbReference type="ChEBI" id="CHEBI:136067"/>
    </reaction>
</comment>
<dbReference type="GO" id="GO:0004497">
    <property type="term" value="F:monooxygenase activity"/>
    <property type="evidence" value="ECO:0007669"/>
    <property type="project" value="UniProtKB-KW"/>
</dbReference>
<evidence type="ECO:0000256" key="1">
    <source>
        <dbReference type="ARBA" id="ARBA00001917"/>
    </source>
</evidence>
<evidence type="ECO:0000256" key="4">
    <source>
        <dbReference type="ARBA" id="ARBA00022630"/>
    </source>
</evidence>
<proteinExistence type="inferred from homology"/>
<dbReference type="Proteomes" id="UP001165481">
    <property type="component" value="Unassembled WGS sequence"/>
</dbReference>
<comment type="caution">
    <text evidence="10">The sequence shown here is derived from an EMBL/GenBank/DDBJ whole genome shotgun (WGS) entry which is preliminary data.</text>
</comment>
<dbReference type="Pfam" id="PF03060">
    <property type="entry name" value="NMO"/>
    <property type="match status" value="1"/>
</dbReference>
<dbReference type="PANTHER" id="PTHR42747:SF3">
    <property type="entry name" value="NITRONATE MONOOXYGENASE-RELATED"/>
    <property type="match status" value="1"/>
</dbReference>
<accession>A0ABT7IKW6</accession>
<evidence type="ECO:0000256" key="9">
    <source>
        <dbReference type="ARBA" id="ARBA00049401"/>
    </source>
</evidence>
<evidence type="ECO:0000256" key="7">
    <source>
        <dbReference type="ARBA" id="ARBA00023033"/>
    </source>
</evidence>
<dbReference type="EMBL" id="JAKZJU020000001">
    <property type="protein sequence ID" value="MDL2059020.1"/>
    <property type="molecule type" value="Genomic_DNA"/>
</dbReference>
<comment type="similarity">
    <text evidence="2">Belongs to the nitronate monooxygenase family. NMO class I subfamily.</text>
</comment>
<gene>
    <name evidence="10" type="ORF">MUN46_003555</name>
</gene>
<dbReference type="InterPro" id="IPR013785">
    <property type="entry name" value="Aldolase_TIM"/>
</dbReference>